<keyword evidence="8" id="KW-1185">Reference proteome</keyword>
<feature type="transmembrane region" description="Helical" evidence="6">
    <location>
        <begin position="414"/>
        <end position="436"/>
    </location>
</feature>
<feature type="transmembrane region" description="Helical" evidence="6">
    <location>
        <begin position="257"/>
        <end position="278"/>
    </location>
</feature>
<proteinExistence type="predicted"/>
<accession>U5ND10</accession>
<evidence type="ECO:0000256" key="1">
    <source>
        <dbReference type="ARBA" id="ARBA00004651"/>
    </source>
</evidence>
<feature type="transmembrane region" description="Helical" evidence="6">
    <location>
        <begin position="442"/>
        <end position="462"/>
    </location>
</feature>
<keyword evidence="2" id="KW-1003">Cell membrane</keyword>
<evidence type="ECO:0000313" key="8">
    <source>
        <dbReference type="Proteomes" id="UP000017119"/>
    </source>
</evidence>
<dbReference type="GO" id="GO:0005886">
    <property type="term" value="C:plasma membrane"/>
    <property type="evidence" value="ECO:0007669"/>
    <property type="project" value="UniProtKB-SubCell"/>
</dbReference>
<reference evidence="7 8" key="1">
    <citation type="journal article" date="2013" name="Genome Announc.">
        <title>Genome Sequence of Mycoplasma parvum (Formerly Eperythrozoon parvum), a Diminutive Hemoplasma of the Pig.</title>
        <authorList>
            <person name="do Nascimento N.C."/>
            <person name="Dos Santos A.P."/>
            <person name="Chu Y."/>
            <person name="Guimaraes A.M."/>
            <person name="Pagliaro A."/>
            <person name="Messick J.B."/>
        </authorList>
    </citation>
    <scope>NUCLEOTIDE SEQUENCE [LARGE SCALE GENOMIC DNA]</scope>
    <source>
        <strain evidence="7 8">Indiana</strain>
    </source>
</reference>
<feature type="transmembrane region" description="Helical" evidence="6">
    <location>
        <begin position="174"/>
        <end position="193"/>
    </location>
</feature>
<evidence type="ECO:0008006" key="9">
    <source>
        <dbReference type="Google" id="ProtNLM"/>
    </source>
</evidence>
<keyword evidence="4 6" id="KW-1133">Transmembrane helix</keyword>
<dbReference type="Proteomes" id="UP000017119">
    <property type="component" value="Chromosome"/>
</dbReference>
<dbReference type="InterPro" id="IPR036259">
    <property type="entry name" value="MFS_trans_sf"/>
</dbReference>
<name>U5ND10_9MOLU</name>
<feature type="transmembrane region" description="Helical" evidence="6">
    <location>
        <begin position="313"/>
        <end position="334"/>
    </location>
</feature>
<dbReference type="Pfam" id="PF07672">
    <property type="entry name" value="MFS_Mycoplasma"/>
    <property type="match status" value="1"/>
</dbReference>
<dbReference type="STRING" id="1403316.PRV_02445"/>
<dbReference type="InterPro" id="IPR011699">
    <property type="entry name" value="MFS_Mycoplasma"/>
</dbReference>
<dbReference type="PATRIC" id="fig|1403316.3.peg.456"/>
<dbReference type="SUPFAM" id="SSF103473">
    <property type="entry name" value="MFS general substrate transporter"/>
    <property type="match status" value="1"/>
</dbReference>
<evidence type="ECO:0000256" key="5">
    <source>
        <dbReference type="ARBA" id="ARBA00023136"/>
    </source>
</evidence>
<feature type="transmembrane region" description="Helical" evidence="6">
    <location>
        <begin position="373"/>
        <end position="402"/>
    </location>
</feature>
<comment type="subcellular location">
    <subcellularLocation>
        <location evidence="1">Cell membrane</location>
        <topology evidence="1">Multi-pass membrane protein</topology>
    </subcellularLocation>
</comment>
<feature type="transmembrane region" description="Helical" evidence="6">
    <location>
        <begin position="139"/>
        <end position="162"/>
    </location>
</feature>
<evidence type="ECO:0000256" key="6">
    <source>
        <dbReference type="SAM" id="Phobius"/>
    </source>
</evidence>
<dbReference type="KEGG" id="mpv:PRV_02445"/>
<keyword evidence="5 6" id="KW-0472">Membrane</keyword>
<feature type="transmembrane region" description="Helical" evidence="6">
    <location>
        <begin position="90"/>
        <end position="110"/>
    </location>
</feature>
<dbReference type="CDD" id="cd06174">
    <property type="entry name" value="MFS"/>
    <property type="match status" value="1"/>
</dbReference>
<evidence type="ECO:0000256" key="4">
    <source>
        <dbReference type="ARBA" id="ARBA00022989"/>
    </source>
</evidence>
<evidence type="ECO:0000256" key="2">
    <source>
        <dbReference type="ARBA" id="ARBA00022475"/>
    </source>
</evidence>
<feature type="transmembrane region" description="Helical" evidence="6">
    <location>
        <begin position="346"/>
        <end position="367"/>
    </location>
</feature>
<organism evidence="7 8">
    <name type="scientific">Mycoplasma parvum str. Indiana</name>
    <dbReference type="NCBI Taxonomy" id="1403316"/>
    <lineage>
        <taxon>Bacteria</taxon>
        <taxon>Bacillati</taxon>
        <taxon>Mycoplasmatota</taxon>
        <taxon>Mollicutes</taxon>
        <taxon>Mycoplasmataceae</taxon>
        <taxon>Mycoplasma</taxon>
    </lineage>
</organism>
<feature type="transmembrane region" description="Helical" evidence="6">
    <location>
        <begin position="117"/>
        <end position="133"/>
    </location>
</feature>
<dbReference type="RefSeq" id="WP_022770287.1">
    <property type="nucleotide sequence ID" value="NC_022575.1"/>
</dbReference>
<feature type="transmembrane region" description="Helical" evidence="6">
    <location>
        <begin position="205"/>
        <end position="226"/>
    </location>
</feature>
<gene>
    <name evidence="7" type="ORF">PRV_02445</name>
</gene>
<dbReference type="HOGENOM" id="CLU_637482_0_0_14"/>
<feature type="transmembrane region" description="Helical" evidence="6">
    <location>
        <begin position="39"/>
        <end position="59"/>
    </location>
</feature>
<dbReference type="EMBL" id="CP006771">
    <property type="protein sequence ID" value="AGX89225.1"/>
    <property type="molecule type" value="Genomic_DNA"/>
</dbReference>
<sequence>MFNFLVQRRNLPFWPPERPTNKYKIQLNLDLKTFYPKAFNMWIALFFAYCMFCTNWLIFSKLKGSSSGNTKTGWSEAFEFISKGTAADSVNFAITIARGIFTIPASYILMKLGFRKACLMACALVTLSLPLVFSPHWTVLILGRLIMAAGGTLTIIYISPLLSKLVLPEKRKKLVAWNGFTFALSGLVVNLLFMISPISNFLTTYWRWTASVTALLAFLPLIFFYIHGKDFELISLSEKLSLEKKENYFTLLREKEAWLWILTYSCLLVVSVLFSTFVPDKLKGLISHLSSENKEKLSSAQGEIFKTIDWKSLYTVIFFTGTCFGLFFLGKLNLSRFQRTSIVKCSLHTMFAIWVVMSAAAWAMNIWGNDSTIFWFTNVIIFLGAFFLAFFGLGIQSVLLFIPLEYKNYSTQKTATFFSCIWGIGYIILTAYYIIASVLANNVNSLVSLSFLTALIFLFCIFSSKLRESKPEYVDLIKLFRFNSLKKIN</sequence>
<keyword evidence="3 6" id="KW-0812">Transmembrane</keyword>
<evidence type="ECO:0000313" key="7">
    <source>
        <dbReference type="EMBL" id="AGX89225.1"/>
    </source>
</evidence>
<dbReference type="AlphaFoldDB" id="U5ND10"/>
<evidence type="ECO:0000256" key="3">
    <source>
        <dbReference type="ARBA" id="ARBA00022692"/>
    </source>
</evidence>
<protein>
    <recommendedName>
        <fullName evidence="9">Major facilitator superfamily (MFS) profile domain-containing protein</fullName>
    </recommendedName>
</protein>
<dbReference type="Gene3D" id="1.20.1250.20">
    <property type="entry name" value="MFS general substrate transporter like domains"/>
    <property type="match status" value="1"/>
</dbReference>